<dbReference type="OrthoDB" id="337735at2759"/>
<feature type="domain" description="Cyclin N-terminal" evidence="1">
    <location>
        <begin position="80"/>
        <end position="173"/>
    </location>
</feature>
<dbReference type="InterPro" id="IPR006671">
    <property type="entry name" value="Cyclin_N"/>
</dbReference>
<dbReference type="InterPro" id="IPR013922">
    <property type="entry name" value="Cyclin_PHO80-like"/>
</dbReference>
<dbReference type="Pfam" id="PF00134">
    <property type="entry name" value="Cyclin_N"/>
    <property type="match status" value="1"/>
</dbReference>
<proteinExistence type="predicted"/>
<accession>A0A078B4X6</accession>
<dbReference type="PANTHER" id="PTHR15615:SF108">
    <property type="entry name" value="PROTEIN CNPPD1"/>
    <property type="match status" value="1"/>
</dbReference>
<protein>
    <recommendedName>
        <fullName evidence="1">Cyclin N-terminal domain-containing protein</fullName>
    </recommendedName>
</protein>
<dbReference type="InterPro" id="IPR036915">
    <property type="entry name" value="Cyclin-like_sf"/>
</dbReference>
<keyword evidence="3" id="KW-1185">Reference proteome</keyword>
<reference evidence="2 3" key="1">
    <citation type="submission" date="2014-06" db="EMBL/GenBank/DDBJ databases">
        <authorList>
            <person name="Swart Estienne"/>
        </authorList>
    </citation>
    <scope>NUCLEOTIDE SEQUENCE [LARGE SCALE GENOMIC DNA]</scope>
    <source>
        <strain evidence="2 3">130c</strain>
    </source>
</reference>
<gene>
    <name evidence="2" type="primary">Contig16085.g17151</name>
    <name evidence="2" type="ORF">STYLEM_17710</name>
</gene>
<dbReference type="Proteomes" id="UP000039865">
    <property type="component" value="Unassembled WGS sequence"/>
</dbReference>
<name>A0A078B4X6_STYLE</name>
<dbReference type="InParanoid" id="A0A078B4X6"/>
<dbReference type="SUPFAM" id="SSF47954">
    <property type="entry name" value="Cyclin-like"/>
    <property type="match status" value="1"/>
</dbReference>
<evidence type="ECO:0000313" key="3">
    <source>
        <dbReference type="Proteomes" id="UP000039865"/>
    </source>
</evidence>
<dbReference type="AlphaFoldDB" id="A0A078B4X6"/>
<dbReference type="EMBL" id="CCKQ01016724">
    <property type="protein sequence ID" value="CDW88588.1"/>
    <property type="molecule type" value="Genomic_DNA"/>
</dbReference>
<sequence>MSKKLKLQAERNFFKLVQVLAQITHSIDAYQPLVDLSNRYHPIFEGNIRITQIEIQTETQLIEHQQLQIIQKLSFLKHLVPHQSFIIALLYIDRACQQNKTFLLNSQNVIRIAFACILIASKFIEEETKQENNILTSRGNLSNRMIIKSMRQIVFEKDELQKLEIQVLILIDFKAYVSKQEYDQYQKKLNQLFIKNNTTNKNQSQGEILASIPHQVDNGSE</sequence>
<dbReference type="Gene3D" id="1.10.472.10">
    <property type="entry name" value="Cyclin-like"/>
    <property type="match status" value="1"/>
</dbReference>
<dbReference type="PANTHER" id="PTHR15615">
    <property type="match status" value="1"/>
</dbReference>
<evidence type="ECO:0000313" key="2">
    <source>
        <dbReference type="EMBL" id="CDW88588.1"/>
    </source>
</evidence>
<dbReference type="GO" id="GO:0019901">
    <property type="term" value="F:protein kinase binding"/>
    <property type="evidence" value="ECO:0007669"/>
    <property type="project" value="InterPro"/>
</dbReference>
<organism evidence="2 3">
    <name type="scientific">Stylonychia lemnae</name>
    <name type="common">Ciliate</name>
    <dbReference type="NCBI Taxonomy" id="5949"/>
    <lineage>
        <taxon>Eukaryota</taxon>
        <taxon>Sar</taxon>
        <taxon>Alveolata</taxon>
        <taxon>Ciliophora</taxon>
        <taxon>Intramacronucleata</taxon>
        <taxon>Spirotrichea</taxon>
        <taxon>Stichotrichia</taxon>
        <taxon>Sporadotrichida</taxon>
        <taxon>Oxytrichidae</taxon>
        <taxon>Stylonychinae</taxon>
        <taxon>Stylonychia</taxon>
    </lineage>
</organism>
<evidence type="ECO:0000259" key="1">
    <source>
        <dbReference type="Pfam" id="PF00134"/>
    </source>
</evidence>